<feature type="transmembrane region" description="Helical" evidence="1">
    <location>
        <begin position="24"/>
        <end position="42"/>
    </location>
</feature>
<dbReference type="InterPro" id="IPR021225">
    <property type="entry name" value="Tlde1_dom"/>
</dbReference>
<proteinExistence type="predicted"/>
<dbReference type="Pfam" id="PF10908">
    <property type="entry name" value="Tlde1_dom"/>
    <property type="match status" value="1"/>
</dbReference>
<keyword evidence="1" id="KW-0812">Transmembrane</keyword>
<gene>
    <name evidence="3" type="ORF">HZA66_11725</name>
</gene>
<accession>A0A933VVQ1</accession>
<keyword evidence="1" id="KW-1133">Transmembrane helix</keyword>
<evidence type="ECO:0000313" key="4">
    <source>
        <dbReference type="Proteomes" id="UP000782519"/>
    </source>
</evidence>
<evidence type="ECO:0000313" key="3">
    <source>
        <dbReference type="EMBL" id="MBI5130102.1"/>
    </source>
</evidence>
<organism evidence="3 4">
    <name type="scientific">Rhodopseudomonas palustris</name>
    <dbReference type="NCBI Taxonomy" id="1076"/>
    <lineage>
        <taxon>Bacteria</taxon>
        <taxon>Pseudomonadati</taxon>
        <taxon>Pseudomonadota</taxon>
        <taxon>Alphaproteobacteria</taxon>
        <taxon>Hyphomicrobiales</taxon>
        <taxon>Nitrobacteraceae</taxon>
        <taxon>Rhodopseudomonas</taxon>
    </lineage>
</organism>
<protein>
    <submittedName>
        <fullName evidence="3">DUF2778 domain-containing protein</fullName>
    </submittedName>
</protein>
<sequence>MSVGTGARTLPNHRGARYMGFRKSLGAIAIALPVIGCVWTVYANTVGASIYPSVGVWGDEPASRQGPGRDRPNFAARFEPLAAAAANAPKLMAHLALKNAMARKGGVQVASADPGDVPVTASVQAANAAAPQAKSGHRYYALLDANYSFGFEPDRFRPAQNNSAEPAEARADVAKADVVRADAAGKPTVAPAPQPVKLAMIAPLPPERSKTTASRVAPGPTRNPFSQEALVARAKAALMAAKSESKSSFFDKLFGKPDAPALAYASADAGVTSTGEARDPAFSPSDDDRYTAVYDITAKTVYMPDGSKLEAHSGLGPKMDDPRHVNVRMHGATPPHIYDLKMREALFHGVAAIRLTPVGGEDMIHGRTGLLAHTYMLGPRGDSNGCVSFKDYNAFLQAFKRGEVKRLVVVGSMT</sequence>
<dbReference type="Proteomes" id="UP000782519">
    <property type="component" value="Unassembled WGS sequence"/>
</dbReference>
<name>A0A933VVQ1_RHOPL</name>
<evidence type="ECO:0000259" key="2">
    <source>
        <dbReference type="Pfam" id="PF10908"/>
    </source>
</evidence>
<dbReference type="EMBL" id="JACRJB010000031">
    <property type="protein sequence ID" value="MBI5130102.1"/>
    <property type="molecule type" value="Genomic_DNA"/>
</dbReference>
<evidence type="ECO:0000256" key="1">
    <source>
        <dbReference type="SAM" id="Phobius"/>
    </source>
</evidence>
<comment type="caution">
    <text evidence="3">The sequence shown here is derived from an EMBL/GenBank/DDBJ whole genome shotgun (WGS) entry which is preliminary data.</text>
</comment>
<dbReference type="AlphaFoldDB" id="A0A933VVQ1"/>
<reference evidence="3" key="1">
    <citation type="submission" date="2020-07" db="EMBL/GenBank/DDBJ databases">
        <title>Huge and variable diversity of episymbiotic CPR bacteria and DPANN archaea in groundwater ecosystems.</title>
        <authorList>
            <person name="He C.Y."/>
            <person name="Keren R."/>
            <person name="Whittaker M."/>
            <person name="Farag I.F."/>
            <person name="Doudna J."/>
            <person name="Cate J.H.D."/>
            <person name="Banfield J.F."/>
        </authorList>
    </citation>
    <scope>NUCLEOTIDE SEQUENCE</scope>
    <source>
        <strain evidence="3">NC_groundwater_1818_Pr3_B-0.1um_66_35</strain>
    </source>
</reference>
<keyword evidence="1" id="KW-0472">Membrane</keyword>
<feature type="domain" description="Tlde1" evidence="2">
    <location>
        <begin position="308"/>
        <end position="411"/>
    </location>
</feature>